<feature type="compositionally biased region" description="Pro residues" evidence="8">
    <location>
        <begin position="675"/>
        <end position="688"/>
    </location>
</feature>
<keyword evidence="5" id="KW-0378">Hydrolase</keyword>
<evidence type="ECO:0000256" key="5">
    <source>
        <dbReference type="ARBA" id="ARBA00022801"/>
    </source>
</evidence>
<dbReference type="InterPro" id="IPR018200">
    <property type="entry name" value="USP_CS"/>
</dbReference>
<reference evidence="10 11" key="1">
    <citation type="journal article" date="2018" name="New Phytol.">
        <title>Comparative genomics and transcriptomics depict ericoid mycorrhizal fungi as versatile saprotrophs and plant mutualists.</title>
        <authorList>
            <person name="Martino E."/>
            <person name="Morin E."/>
            <person name="Grelet G.A."/>
            <person name="Kuo A."/>
            <person name="Kohler A."/>
            <person name="Daghino S."/>
            <person name="Barry K.W."/>
            <person name="Cichocki N."/>
            <person name="Clum A."/>
            <person name="Dockter R.B."/>
            <person name="Hainaut M."/>
            <person name="Kuo R.C."/>
            <person name="LaButti K."/>
            <person name="Lindahl B.D."/>
            <person name="Lindquist E.A."/>
            <person name="Lipzen A."/>
            <person name="Khouja H.R."/>
            <person name="Magnuson J."/>
            <person name="Murat C."/>
            <person name="Ohm R.A."/>
            <person name="Singer S.W."/>
            <person name="Spatafora J.W."/>
            <person name="Wang M."/>
            <person name="Veneault-Fourrey C."/>
            <person name="Henrissat B."/>
            <person name="Grigoriev I.V."/>
            <person name="Martin F.M."/>
            <person name="Perotto S."/>
        </authorList>
    </citation>
    <scope>NUCLEOTIDE SEQUENCE [LARGE SCALE GENOMIC DNA]</scope>
    <source>
        <strain evidence="10 11">ATCC 22711</strain>
    </source>
</reference>
<dbReference type="PANTHER" id="PTHR43982:SF6">
    <property type="entry name" value="UBIQUITIN CARBOXYL-TERMINAL HYDROLASE 2-RELATED"/>
    <property type="match status" value="1"/>
</dbReference>
<evidence type="ECO:0000259" key="9">
    <source>
        <dbReference type="PROSITE" id="PS50235"/>
    </source>
</evidence>
<dbReference type="InterPro" id="IPR038765">
    <property type="entry name" value="Papain-like_cys_pep_sf"/>
</dbReference>
<dbReference type="FunCoup" id="A0A2T3ARV4">
    <property type="interactions" value="54"/>
</dbReference>
<evidence type="ECO:0000313" key="10">
    <source>
        <dbReference type="EMBL" id="PSS09083.1"/>
    </source>
</evidence>
<evidence type="ECO:0000256" key="7">
    <source>
        <dbReference type="SAM" id="Coils"/>
    </source>
</evidence>
<dbReference type="GO" id="GO:0043161">
    <property type="term" value="P:proteasome-mediated ubiquitin-dependent protein catabolic process"/>
    <property type="evidence" value="ECO:0007669"/>
    <property type="project" value="InterPro"/>
</dbReference>
<evidence type="ECO:0000256" key="3">
    <source>
        <dbReference type="ARBA" id="ARBA00022670"/>
    </source>
</evidence>
<dbReference type="STRING" id="857342.A0A2T3ARV4"/>
<dbReference type="GO" id="GO:0061136">
    <property type="term" value="P:regulation of proteasomal protein catabolic process"/>
    <property type="evidence" value="ECO:0007669"/>
    <property type="project" value="TreeGrafter"/>
</dbReference>
<dbReference type="RefSeq" id="XP_024717381.1">
    <property type="nucleotide sequence ID" value="XM_024861238.1"/>
</dbReference>
<dbReference type="InterPro" id="IPR001394">
    <property type="entry name" value="Peptidase_C19_UCH"/>
</dbReference>
<organism evidence="10 11">
    <name type="scientific">Amorphotheca resinae ATCC 22711</name>
    <dbReference type="NCBI Taxonomy" id="857342"/>
    <lineage>
        <taxon>Eukaryota</taxon>
        <taxon>Fungi</taxon>
        <taxon>Dikarya</taxon>
        <taxon>Ascomycota</taxon>
        <taxon>Pezizomycotina</taxon>
        <taxon>Leotiomycetes</taxon>
        <taxon>Helotiales</taxon>
        <taxon>Amorphothecaceae</taxon>
        <taxon>Amorphotheca</taxon>
    </lineage>
</organism>
<dbReference type="GO" id="GO:0004843">
    <property type="term" value="F:cysteine-type deubiquitinase activity"/>
    <property type="evidence" value="ECO:0007669"/>
    <property type="project" value="UniProtKB-EC"/>
</dbReference>
<dbReference type="PROSITE" id="PS00972">
    <property type="entry name" value="USP_1"/>
    <property type="match status" value="1"/>
</dbReference>
<dbReference type="Pfam" id="PF13446">
    <property type="entry name" value="RPT"/>
    <property type="match status" value="4"/>
</dbReference>
<dbReference type="EMBL" id="KZ679017">
    <property type="protein sequence ID" value="PSS09083.1"/>
    <property type="molecule type" value="Genomic_DNA"/>
</dbReference>
<feature type="domain" description="USP" evidence="9">
    <location>
        <begin position="541"/>
        <end position="1120"/>
    </location>
</feature>
<evidence type="ECO:0000256" key="1">
    <source>
        <dbReference type="ARBA" id="ARBA00000707"/>
    </source>
</evidence>
<feature type="coiled-coil region" evidence="7">
    <location>
        <begin position="1022"/>
        <end position="1056"/>
    </location>
</feature>
<dbReference type="AlphaFoldDB" id="A0A2T3ARV4"/>
<dbReference type="InterPro" id="IPR025305">
    <property type="entry name" value="UCH_repeat_domain"/>
</dbReference>
<dbReference type="FunFam" id="3.90.70.10:FF:000122">
    <property type="entry name" value="Ubiquitin carboxyl-terminal hydrolase 2"/>
    <property type="match status" value="1"/>
</dbReference>
<feature type="compositionally biased region" description="Polar residues" evidence="8">
    <location>
        <begin position="706"/>
        <end position="720"/>
    </location>
</feature>
<name>A0A2T3ARV4_AMORE</name>
<dbReference type="PROSITE" id="PS50235">
    <property type="entry name" value="USP_3"/>
    <property type="match status" value="1"/>
</dbReference>
<evidence type="ECO:0000256" key="4">
    <source>
        <dbReference type="ARBA" id="ARBA00022786"/>
    </source>
</evidence>
<feature type="compositionally biased region" description="Polar residues" evidence="8">
    <location>
        <begin position="648"/>
        <end position="666"/>
    </location>
</feature>
<dbReference type="EC" id="3.4.19.12" evidence="2"/>
<dbReference type="OrthoDB" id="2420415at2759"/>
<dbReference type="GO" id="GO:0070628">
    <property type="term" value="F:proteasome binding"/>
    <property type="evidence" value="ECO:0007669"/>
    <property type="project" value="TreeGrafter"/>
</dbReference>
<comment type="catalytic activity">
    <reaction evidence="1">
        <text>Thiol-dependent hydrolysis of ester, thioester, amide, peptide and isopeptide bonds formed by the C-terminal Gly of ubiquitin (a 76-residue protein attached to proteins as an intracellular targeting signal).</text>
        <dbReference type="EC" id="3.4.19.12"/>
    </reaction>
</comment>
<sequence length="1212" mass="136892">MNCRLHYEITADFCHQHTGQAPCRLSDETNPLHHLRLVESVYSKEDLGENVLNKYNNFIECHRWVCSGAGCPLTLEINISPPRLDKKLLSQITSPERVQARGKRVIAEEPDRYSGLGPLAVPQILSNLRTYLVDAKAAKDKSELKRIAARNKKFMLAFANDCASLFNYLDFTLIKEDSPEPDGEPSYFWQLPVISDTNREFINDVLTELDVLIANRPQEEQRAAKVQVLNMPMSALKDIERSLGYHNYPTRSRTVDLSKQEHPHYASLGAVDNFTDNHLIWAYERQCECDPRNRPYYLDCLSGIANGRKSSELELKVAMAASAGELGLNEIENAYKFFAIDPNTKDGDDYIIGVYNSRIESAPRQKDEARNCLRVIAKARNSQKIEAVANDKTMSFEEALEFLNVTEDTQSDSIEAAAVAMATEADKTRVASALRVIANRRGNDFTLQRAAASMESSSEETILDIGEAYNRLQITERNAPDETVLAYYQSLSSGAPAGSQESYAEALRVIALDRQSNLLLRKLLDPNADVQVVRSTANEPVGLDNIGNTCYLNSLLQFYYTIRTVREVVMNFDKHRMDLNDPKTDEDIKKKRVGGRKVVRSEVVKAQKFVDELHNLFENLRTASTRSVRPTKELAELTIFSSQAEANFRSKSISSPNAPNLASILNPTAPVYGPEGPPPPVPLRPSPTPADDVEMSDLPGDKPEISDNSSESTLVETDTLPSAPPPPYDHIIDHIDSHFPQDEKNDPFQNDIDSVMVNGVNTETIVSVPEKPPPVPPRNKSGLSIQTDTRDHISEDDLWRFGSQQDVTEVIGNVVWRLQCAIKANSIDQTSEEQIDDIRDTFFGANAVYTQKSRSLERKVEPWANLIVFPPQTGSRDIYEALDVVFDEQKVDIANTLTPQYASINKLPPILQIQIQRTAFDPVRQLPWKNRNPVIFPETIYLDRYMDSDDPALMRRRREAWEWKNQLRVLEARQTVLKKTEVDASLPEALLAAKDFISQLQENEIEGVEISPILPEALEERFHEVANELEDINHKIAALKQKLNDQFADLRQYEYQLQTVFIHRGESGGGHYWIYIYDFDNDIWREYNDEYVTEVKDRRRIFDHSSQAGGTPYYLAYVRSADRKNLVDAVVREVKDEVEMSDVAGPWADHLDEAIVMDTHGDDTRHIEHATTTAAPRPLLPKPDAAAAAANWAPGWDAASMSEFDANGKRWD</sequence>
<dbReference type="Pfam" id="PF00443">
    <property type="entry name" value="UCH"/>
    <property type="match status" value="1"/>
</dbReference>
<feature type="region of interest" description="Disordered" evidence="8">
    <location>
        <begin position="648"/>
        <end position="723"/>
    </location>
</feature>
<dbReference type="GeneID" id="36569319"/>
<feature type="region of interest" description="Disordered" evidence="8">
    <location>
        <begin position="766"/>
        <end position="785"/>
    </location>
</feature>
<protein>
    <recommendedName>
        <fullName evidence="2">ubiquitinyl hydrolase 1</fullName>
        <ecNumber evidence="2">3.4.19.12</ecNumber>
    </recommendedName>
</protein>
<keyword evidence="11" id="KW-1185">Reference proteome</keyword>
<gene>
    <name evidence="10" type="ORF">M430DRAFT_108822</name>
</gene>
<accession>A0A2T3ARV4</accession>
<keyword evidence="4" id="KW-0833">Ubl conjugation pathway</keyword>
<evidence type="ECO:0000256" key="2">
    <source>
        <dbReference type="ARBA" id="ARBA00012759"/>
    </source>
</evidence>
<evidence type="ECO:0000313" key="11">
    <source>
        <dbReference type="Proteomes" id="UP000241818"/>
    </source>
</evidence>
<evidence type="ECO:0000256" key="8">
    <source>
        <dbReference type="SAM" id="MobiDB-lite"/>
    </source>
</evidence>
<dbReference type="InParanoid" id="A0A2T3ARV4"/>
<dbReference type="GO" id="GO:0016579">
    <property type="term" value="P:protein deubiquitination"/>
    <property type="evidence" value="ECO:0007669"/>
    <property type="project" value="InterPro"/>
</dbReference>
<evidence type="ECO:0000256" key="6">
    <source>
        <dbReference type="ARBA" id="ARBA00022807"/>
    </source>
</evidence>
<dbReference type="Gene3D" id="3.90.70.10">
    <property type="entry name" value="Cysteine proteinases"/>
    <property type="match status" value="2"/>
</dbReference>
<dbReference type="PANTHER" id="PTHR43982">
    <property type="entry name" value="UBIQUITIN CARBOXYL-TERMINAL HYDROLASE"/>
    <property type="match status" value="1"/>
</dbReference>
<dbReference type="InterPro" id="IPR028889">
    <property type="entry name" value="USP"/>
</dbReference>
<keyword evidence="7" id="KW-0175">Coiled coil</keyword>
<keyword evidence="3" id="KW-0645">Protease</keyword>
<dbReference type="InterPro" id="IPR044635">
    <property type="entry name" value="UBP14-like"/>
</dbReference>
<dbReference type="Proteomes" id="UP000241818">
    <property type="component" value="Unassembled WGS sequence"/>
</dbReference>
<keyword evidence="6" id="KW-0788">Thiol protease</keyword>
<proteinExistence type="predicted"/>
<dbReference type="SUPFAM" id="SSF54001">
    <property type="entry name" value="Cysteine proteinases"/>
    <property type="match status" value="1"/>
</dbReference>